<gene>
    <name evidence="3" type="ORF">IQ249_16625</name>
</gene>
<dbReference type="EMBL" id="JADEWZ010000026">
    <property type="protein sequence ID" value="MBE9117525.1"/>
    <property type="molecule type" value="Genomic_DNA"/>
</dbReference>
<reference evidence="3" key="1">
    <citation type="submission" date="2020-10" db="EMBL/GenBank/DDBJ databases">
        <authorList>
            <person name="Castelo-Branco R."/>
            <person name="Eusebio N."/>
            <person name="Adriana R."/>
            <person name="Vieira A."/>
            <person name="Brugerolle De Fraissinette N."/>
            <person name="Rezende De Castro R."/>
            <person name="Schneider M.P."/>
            <person name="Vasconcelos V."/>
            <person name="Leao P.N."/>
        </authorList>
    </citation>
    <scope>NUCLEOTIDE SEQUENCE</scope>
    <source>
        <strain evidence="3">LEGE 07157</strain>
    </source>
</reference>
<dbReference type="AlphaFoldDB" id="A0A8J7JCL6"/>
<evidence type="ECO:0000313" key="3">
    <source>
        <dbReference type="EMBL" id="MBE9117525.1"/>
    </source>
</evidence>
<feature type="domain" description="FHA" evidence="2">
    <location>
        <begin position="26"/>
        <end position="74"/>
    </location>
</feature>
<protein>
    <submittedName>
        <fullName evidence="3">FHA domain-containing protein</fullName>
    </submittedName>
</protein>
<keyword evidence="4" id="KW-1185">Reference proteome</keyword>
<dbReference type="Pfam" id="PF00498">
    <property type="entry name" value="FHA"/>
    <property type="match status" value="1"/>
</dbReference>
<dbReference type="InterPro" id="IPR008984">
    <property type="entry name" value="SMAD_FHA_dom_sf"/>
</dbReference>
<sequence length="136" mass="15059">MITLTLLHPRQSTPVQSWTFESESAVHVGRASDNNVILYSAVVSRHHLELRKVDSHWKFTNLGANGTYVDGKSVGQMPVCDGMILRLGESGPRLRIRLGNVNSEGLGRIVTEQQSSRNTPLDLSSSKDTFFRNPSP</sequence>
<comment type="caution">
    <text evidence="3">The sequence shown here is derived from an EMBL/GenBank/DDBJ whole genome shotgun (WGS) entry which is preliminary data.</text>
</comment>
<feature type="region of interest" description="Disordered" evidence="1">
    <location>
        <begin position="114"/>
        <end position="136"/>
    </location>
</feature>
<name>A0A8J7JCL6_9CYAN</name>
<evidence type="ECO:0000259" key="2">
    <source>
        <dbReference type="PROSITE" id="PS50006"/>
    </source>
</evidence>
<dbReference type="Gene3D" id="2.60.200.20">
    <property type="match status" value="1"/>
</dbReference>
<evidence type="ECO:0000313" key="4">
    <source>
        <dbReference type="Proteomes" id="UP000654482"/>
    </source>
</evidence>
<proteinExistence type="predicted"/>
<dbReference type="RefSeq" id="WP_194030613.1">
    <property type="nucleotide sequence ID" value="NZ_JADEWZ010000026.1"/>
</dbReference>
<dbReference type="SMART" id="SM00240">
    <property type="entry name" value="FHA"/>
    <property type="match status" value="1"/>
</dbReference>
<accession>A0A8J7JCL6</accession>
<dbReference type="SUPFAM" id="SSF49879">
    <property type="entry name" value="SMAD/FHA domain"/>
    <property type="match status" value="1"/>
</dbReference>
<organism evidence="3 4">
    <name type="scientific">Lusitaniella coriacea LEGE 07157</name>
    <dbReference type="NCBI Taxonomy" id="945747"/>
    <lineage>
        <taxon>Bacteria</taxon>
        <taxon>Bacillati</taxon>
        <taxon>Cyanobacteriota</taxon>
        <taxon>Cyanophyceae</taxon>
        <taxon>Spirulinales</taxon>
        <taxon>Lusitaniellaceae</taxon>
        <taxon>Lusitaniella</taxon>
    </lineage>
</organism>
<evidence type="ECO:0000256" key="1">
    <source>
        <dbReference type="SAM" id="MobiDB-lite"/>
    </source>
</evidence>
<dbReference type="PROSITE" id="PS50006">
    <property type="entry name" value="FHA_DOMAIN"/>
    <property type="match status" value="1"/>
</dbReference>
<dbReference type="Proteomes" id="UP000654482">
    <property type="component" value="Unassembled WGS sequence"/>
</dbReference>
<dbReference type="InterPro" id="IPR000253">
    <property type="entry name" value="FHA_dom"/>
</dbReference>